<dbReference type="Proteomes" id="UP001321473">
    <property type="component" value="Unassembled WGS sequence"/>
</dbReference>
<evidence type="ECO:0000256" key="2">
    <source>
        <dbReference type="ARBA" id="ARBA00023242"/>
    </source>
</evidence>
<dbReference type="Pfam" id="PF00400">
    <property type="entry name" value="WD40"/>
    <property type="match status" value="2"/>
</dbReference>
<dbReference type="SMART" id="SM00320">
    <property type="entry name" value="WD40"/>
    <property type="match status" value="4"/>
</dbReference>
<feature type="domain" description="Small-subunit processome Utp12" evidence="6">
    <location>
        <begin position="450"/>
        <end position="552"/>
    </location>
</feature>
<dbReference type="InterPro" id="IPR052414">
    <property type="entry name" value="U3_snoRNA-assoc_WDR"/>
</dbReference>
<comment type="caution">
    <text evidence="7">The sequence shown here is derived from an EMBL/GenBank/DDBJ whole genome shotgun (WGS) entry which is preliminary data.</text>
</comment>
<evidence type="ECO:0000259" key="6">
    <source>
        <dbReference type="Pfam" id="PF04003"/>
    </source>
</evidence>
<organism evidence="7 8">
    <name type="scientific">Amblyomma americanum</name>
    <name type="common">Lone star tick</name>
    <dbReference type="NCBI Taxonomy" id="6943"/>
    <lineage>
        <taxon>Eukaryota</taxon>
        <taxon>Metazoa</taxon>
        <taxon>Ecdysozoa</taxon>
        <taxon>Arthropoda</taxon>
        <taxon>Chelicerata</taxon>
        <taxon>Arachnida</taxon>
        <taxon>Acari</taxon>
        <taxon>Parasitiformes</taxon>
        <taxon>Ixodida</taxon>
        <taxon>Ixodoidea</taxon>
        <taxon>Ixodidae</taxon>
        <taxon>Amblyomminae</taxon>
        <taxon>Amblyomma</taxon>
    </lineage>
</organism>
<sequence length="645" mass="70675">MAALAGPVSVSSNGQYLAHSSADGRLKLWDTSASTLKQEYTPSAHLSAKCTCLSWGPVRHNFATPKKKKRQKTGDGAPDAISEAGLLAMGTAEGTILLYSAAKGDLHSELTGGHTATVNGVSWHADSDSLFSVSDDQHLVHWSVSSCKVKSKWKADRHSVYAVAAVDANTVLSASSSIKWWNVETKTVVMKFTGHVTEVQQLLPVFVPGKTGDERTYFLSCAVNDRQVSAWHLEKGASTSSLANFMLSDEAVHLGVSDASGNGKMMYLSALTKSGTLHIFELQLNGRCKTPLQPKFTVQVVTESQNGRAPKPQPIPILAAAFCHDDYLLLCYNSFLRPSFERLNIASELLEQTWLVRQVQPPVSSTVEDGVSLVKQPVQPSREVTTLAPGHFAPSIRGRKKDAGSVDQLPMEERLQAIDTAAITRATGDRREPPRFDNLSQLLLQGLQSNDAKLLNSVLQRTDETLLRNTVQRLPVSSILSLLKELHKRMHSRGSGVYPYMKWTKALISAHTSYLMTCQEASTLLLPLLELLEARTEVFEKVCKLRGRVDLIMTQVAARHRETELPSEPLCVVQDESSDDEDMDVDQESSEGEEKNIWELSEEEASRSETGEHSGAEDEDDDDDDDGGDSAIENSEDELDDSDSA</sequence>
<dbReference type="PANTHER" id="PTHR44267:SF1">
    <property type="entry name" value="WD REPEAT-CONTAINING PROTEIN 43"/>
    <property type="match status" value="1"/>
</dbReference>
<dbReference type="EMBL" id="JARKHS020010470">
    <property type="protein sequence ID" value="KAK8778696.1"/>
    <property type="molecule type" value="Genomic_DNA"/>
</dbReference>
<keyword evidence="8" id="KW-1185">Reference proteome</keyword>
<dbReference type="Pfam" id="PF04003">
    <property type="entry name" value="Utp12"/>
    <property type="match status" value="1"/>
</dbReference>
<dbReference type="GO" id="GO:0000462">
    <property type="term" value="P:maturation of SSU-rRNA from tricistronic rRNA transcript (SSU-rRNA, 5.8S rRNA, LSU-rRNA)"/>
    <property type="evidence" value="ECO:0007669"/>
    <property type="project" value="TreeGrafter"/>
</dbReference>
<comment type="subcellular location">
    <subcellularLocation>
        <location evidence="1">Nucleus</location>
    </subcellularLocation>
</comment>
<keyword evidence="4" id="KW-0853">WD repeat</keyword>
<dbReference type="SUPFAM" id="SSF50978">
    <property type="entry name" value="WD40 repeat-like"/>
    <property type="match status" value="1"/>
</dbReference>
<feature type="region of interest" description="Disordered" evidence="5">
    <location>
        <begin position="563"/>
        <end position="645"/>
    </location>
</feature>
<evidence type="ECO:0000313" key="8">
    <source>
        <dbReference type="Proteomes" id="UP001321473"/>
    </source>
</evidence>
<evidence type="ECO:0000256" key="5">
    <source>
        <dbReference type="SAM" id="MobiDB-lite"/>
    </source>
</evidence>
<evidence type="ECO:0000256" key="4">
    <source>
        <dbReference type="PROSITE-ProRule" id="PRU00221"/>
    </source>
</evidence>
<dbReference type="AlphaFoldDB" id="A0AAQ4EV50"/>
<evidence type="ECO:0000313" key="7">
    <source>
        <dbReference type="EMBL" id="KAK8778696.1"/>
    </source>
</evidence>
<feature type="repeat" description="WD" evidence="4">
    <location>
        <begin position="8"/>
        <end position="39"/>
    </location>
</feature>
<gene>
    <name evidence="7" type="ORF">V5799_019960</name>
</gene>
<accession>A0AAQ4EV50</accession>
<protein>
    <recommendedName>
        <fullName evidence="6">Small-subunit processome Utp12 domain-containing protein</fullName>
    </recommendedName>
</protein>
<comment type="similarity">
    <text evidence="3">Belongs to the UTP5 family.</text>
</comment>
<dbReference type="InterPro" id="IPR015943">
    <property type="entry name" value="WD40/YVTN_repeat-like_dom_sf"/>
</dbReference>
<reference evidence="7 8" key="1">
    <citation type="journal article" date="2023" name="Arcadia Sci">
        <title>De novo assembly of a long-read Amblyomma americanum tick genome.</title>
        <authorList>
            <person name="Chou S."/>
            <person name="Poskanzer K.E."/>
            <person name="Rollins M."/>
            <person name="Thuy-Boun P.S."/>
        </authorList>
    </citation>
    <scope>NUCLEOTIDE SEQUENCE [LARGE SCALE GENOMIC DNA]</scope>
    <source>
        <strain evidence="7">F_SG_1</strain>
        <tissue evidence="7">Salivary glands</tissue>
    </source>
</reference>
<feature type="compositionally biased region" description="Basic and acidic residues" evidence="5">
    <location>
        <begin position="604"/>
        <end position="616"/>
    </location>
</feature>
<dbReference type="InterPro" id="IPR001680">
    <property type="entry name" value="WD40_rpt"/>
</dbReference>
<dbReference type="GO" id="GO:0005730">
    <property type="term" value="C:nucleolus"/>
    <property type="evidence" value="ECO:0007669"/>
    <property type="project" value="TreeGrafter"/>
</dbReference>
<feature type="compositionally biased region" description="Acidic residues" evidence="5">
    <location>
        <begin position="576"/>
        <end position="591"/>
    </location>
</feature>
<dbReference type="PROSITE" id="PS50082">
    <property type="entry name" value="WD_REPEATS_2"/>
    <property type="match status" value="2"/>
</dbReference>
<dbReference type="Gene3D" id="2.130.10.10">
    <property type="entry name" value="YVTN repeat-like/Quinoprotein amine dehydrogenase"/>
    <property type="match status" value="2"/>
</dbReference>
<keyword evidence="2" id="KW-0539">Nucleus</keyword>
<dbReference type="InterPro" id="IPR036322">
    <property type="entry name" value="WD40_repeat_dom_sf"/>
</dbReference>
<feature type="repeat" description="WD" evidence="4">
    <location>
        <begin position="111"/>
        <end position="152"/>
    </location>
</feature>
<dbReference type="InterPro" id="IPR007148">
    <property type="entry name" value="SSU_processome_Utp12"/>
</dbReference>
<dbReference type="PANTHER" id="PTHR44267">
    <property type="entry name" value="WD REPEAT-CONTAINING PROTEIN 43"/>
    <property type="match status" value="1"/>
</dbReference>
<feature type="compositionally biased region" description="Acidic residues" evidence="5">
    <location>
        <begin position="617"/>
        <end position="645"/>
    </location>
</feature>
<name>A0AAQ4EV50_AMBAM</name>
<proteinExistence type="inferred from homology"/>
<evidence type="ECO:0000256" key="3">
    <source>
        <dbReference type="ARBA" id="ARBA00038335"/>
    </source>
</evidence>
<evidence type="ECO:0000256" key="1">
    <source>
        <dbReference type="ARBA" id="ARBA00004123"/>
    </source>
</evidence>
<dbReference type="PROSITE" id="PS50294">
    <property type="entry name" value="WD_REPEATS_REGION"/>
    <property type="match status" value="1"/>
</dbReference>